<name>A0A3E0WL99_9GAMM</name>
<evidence type="ECO:0000313" key="1">
    <source>
        <dbReference type="EMBL" id="RFA32931.1"/>
    </source>
</evidence>
<keyword evidence="2" id="KW-1185">Reference proteome</keyword>
<evidence type="ECO:0000313" key="2">
    <source>
        <dbReference type="Proteomes" id="UP000256763"/>
    </source>
</evidence>
<comment type="caution">
    <text evidence="1">The sequence shown here is derived from an EMBL/GenBank/DDBJ whole genome shotgun (WGS) entry which is preliminary data.</text>
</comment>
<protein>
    <submittedName>
        <fullName evidence="1">Uncharacterized protein</fullName>
    </submittedName>
</protein>
<sequence length="109" mass="11962">MTVIKGGLVRVPPAPPSGARQNADIGVRDFLLEGLPIEPEHLFACITETILMGQPGSPATKVKGKFARSECWKCWSWRSCTASSWESLRPAEAFGDTPQSSFFNRILPE</sequence>
<dbReference type="Proteomes" id="UP000256763">
    <property type="component" value="Unassembled WGS sequence"/>
</dbReference>
<proteinExistence type="predicted"/>
<reference evidence="2" key="1">
    <citation type="submission" date="2017-05" db="EMBL/GenBank/DDBJ databases">
        <authorList>
            <person name="Sharma S."/>
            <person name="Sidhu C."/>
            <person name="Pinnaka A.K."/>
        </authorList>
    </citation>
    <scope>NUCLEOTIDE SEQUENCE [LARGE SCALE GENOMIC DNA]</scope>
    <source>
        <strain evidence="2">AK93</strain>
    </source>
</reference>
<dbReference type="AlphaFoldDB" id="A0A3E0WL99"/>
<accession>A0A3E0WL99</accession>
<dbReference type="EMBL" id="NFZW01000024">
    <property type="protein sequence ID" value="RFA32931.1"/>
    <property type="molecule type" value="Genomic_DNA"/>
</dbReference>
<organism evidence="1 2">
    <name type="scientific">Alkalilimnicola ehrlichii</name>
    <dbReference type="NCBI Taxonomy" id="351052"/>
    <lineage>
        <taxon>Bacteria</taxon>
        <taxon>Pseudomonadati</taxon>
        <taxon>Pseudomonadota</taxon>
        <taxon>Gammaproteobacteria</taxon>
        <taxon>Chromatiales</taxon>
        <taxon>Ectothiorhodospiraceae</taxon>
        <taxon>Alkalilimnicola</taxon>
    </lineage>
</organism>
<gene>
    <name evidence="1" type="ORF">CAL65_18495</name>
</gene>